<dbReference type="InterPro" id="IPR055417">
    <property type="entry name" value="UFD1_N1"/>
</dbReference>
<dbReference type="Pfam" id="PF16558">
    <property type="entry name" value="AZUL"/>
    <property type="match status" value="1"/>
</dbReference>
<keyword evidence="5" id="KW-1185">Reference proteome</keyword>
<organism evidence="4 5">
    <name type="scientific">[Candida] subhashii</name>
    <dbReference type="NCBI Taxonomy" id="561895"/>
    <lineage>
        <taxon>Eukaryota</taxon>
        <taxon>Fungi</taxon>
        <taxon>Dikarya</taxon>
        <taxon>Ascomycota</taxon>
        <taxon>Saccharomycotina</taxon>
        <taxon>Pichiomycetes</taxon>
        <taxon>Debaryomycetaceae</taxon>
        <taxon>Spathaspora</taxon>
    </lineage>
</organism>
<dbReference type="InterPro" id="IPR032353">
    <property type="entry name" value="AZUL"/>
</dbReference>
<reference evidence="4 5" key="1">
    <citation type="journal article" date="2021" name="DNA Res.">
        <title>Genome analysis of Candida subhashii reveals its hybrid nature and dual mitochondrial genome conformations.</title>
        <authorList>
            <person name="Mixao V."/>
            <person name="Hegedusova E."/>
            <person name="Saus E."/>
            <person name="Pryszcz L.P."/>
            <person name="Cillingova A."/>
            <person name="Nosek J."/>
            <person name="Gabaldon T."/>
        </authorList>
    </citation>
    <scope>NUCLEOTIDE SEQUENCE [LARGE SCALE GENOMIC DNA]</scope>
    <source>
        <strain evidence="4 5">CBS 10753</strain>
    </source>
</reference>
<dbReference type="GeneID" id="73468361"/>
<dbReference type="Pfam" id="PF24842">
    <property type="entry name" value="UFD1_N2"/>
    <property type="match status" value="1"/>
</dbReference>
<evidence type="ECO:0000259" key="2">
    <source>
        <dbReference type="Pfam" id="PF16558"/>
    </source>
</evidence>
<dbReference type="GO" id="GO:0034098">
    <property type="term" value="C:VCP-NPL4-UFD1 AAA ATPase complex"/>
    <property type="evidence" value="ECO:0007669"/>
    <property type="project" value="TreeGrafter"/>
</dbReference>
<dbReference type="GO" id="GO:0036503">
    <property type="term" value="P:ERAD pathway"/>
    <property type="evidence" value="ECO:0007669"/>
    <property type="project" value="TreeGrafter"/>
</dbReference>
<dbReference type="OrthoDB" id="193703at2759"/>
<sequence length="715" mass="83755">MNLQFRLTIDQSDSRKKLKPYSDKIILSPSILSQIIDQIPESELPHPLIFKITNIDDYSKSAYVGVKEFSATEDNTIILPNVIYDKLNSPNEVRIELQQHIPKATSLKLKPCHFYSNITNWKFFLENKLNQYYTTLTNKDTLIIEDDNLRYELIIDEINNESEKRITACIIDTDITLDLIPLSDKIANEQLLEFNSSPYNKITEIERSITIHGLKSFLNPKFVPNIYKIDLLNRKGDFVISIKNCKYDPKDLDTVVNIDFIVGLDKFVTLENFNYSTMDEDLSVERKLARNGHTDGRKIVQVCLNEDLILSKLQRMKNEDSDETEQNYLYLIPFTWDTDADVEIEIYDQATDEEEDIDMNEGEDSRECPNCLKPIPKQQFPLHETFCLRNNVRCTKCNSVFLKKIPDYHWHCDKCVEFYANTPLLEFKHKKLHHMGPYTCHSCPSTDTYDNFFELVIGHKARLCPAKLHQCRFCHLVVPQEESTYQDRFENLTHHENSCGNKTNECYKCGKILRTKDFKKHIKLHDLEKLEFNQMNKIIFNKCCNENCIRLIKSEDPGNELGLCDICYGPLYIQQNDPNHLKLQIRIERKYMIQLSKGCGNHWCNNEYCKTGNKRQIEGKSFRELMELLNQKLFKFIISPRLPINKSQVELSASANKMWFCVNESVSNKKVLFDLLKSEGEYEEEIIYKAINDNNDEYSIRSWLQENGISRDQKI</sequence>
<name>A0A8J5URU3_9ASCO</name>
<dbReference type="GO" id="GO:0006511">
    <property type="term" value="P:ubiquitin-dependent protein catabolic process"/>
    <property type="evidence" value="ECO:0007669"/>
    <property type="project" value="InterPro"/>
</dbReference>
<dbReference type="InterPro" id="IPR004854">
    <property type="entry name" value="Ufd1-like"/>
</dbReference>
<feature type="domain" description="Ubiquitin fusion degradation protein UFD1 N-terminal subdomain 1" evidence="1">
    <location>
        <begin position="15"/>
        <end position="98"/>
    </location>
</feature>
<comment type="caution">
    <text evidence="4">The sequence shown here is derived from an EMBL/GenBank/DDBJ whole genome shotgun (WGS) entry which is preliminary data.</text>
</comment>
<dbReference type="Pfam" id="PF23580">
    <property type="entry name" value="Znf_XAF1_N"/>
    <property type="match status" value="1"/>
</dbReference>
<accession>A0A8J5URU3</accession>
<evidence type="ECO:0008006" key="6">
    <source>
        <dbReference type="Google" id="ProtNLM"/>
    </source>
</evidence>
<feature type="domain" description="Ubiquitin fusion degradation protein UFD1 N-terminal subdomain 2" evidence="3">
    <location>
        <begin position="103"/>
        <end position="181"/>
    </location>
</feature>
<dbReference type="PANTHER" id="PTHR12555">
    <property type="entry name" value="UBIQUITIN FUSION DEGRADATON PROTEIN 1"/>
    <property type="match status" value="1"/>
</dbReference>
<dbReference type="Pfam" id="PF03152">
    <property type="entry name" value="UFD1_N1"/>
    <property type="match status" value="1"/>
</dbReference>
<dbReference type="Proteomes" id="UP000694255">
    <property type="component" value="Unassembled WGS sequence"/>
</dbReference>
<dbReference type="RefSeq" id="XP_049265154.1">
    <property type="nucleotide sequence ID" value="XM_049405225.1"/>
</dbReference>
<evidence type="ECO:0000259" key="1">
    <source>
        <dbReference type="Pfam" id="PF03152"/>
    </source>
</evidence>
<gene>
    <name evidence="4" type="ORF">J8A68_001560</name>
</gene>
<proteinExistence type="predicted"/>
<evidence type="ECO:0000259" key="3">
    <source>
        <dbReference type="Pfam" id="PF24842"/>
    </source>
</evidence>
<evidence type="ECO:0000313" key="5">
    <source>
        <dbReference type="Proteomes" id="UP000694255"/>
    </source>
</evidence>
<dbReference type="GO" id="GO:0031593">
    <property type="term" value="F:polyubiquitin modification-dependent protein binding"/>
    <property type="evidence" value="ECO:0007669"/>
    <property type="project" value="TreeGrafter"/>
</dbReference>
<feature type="domain" description="Ubiquitin-protein ligase E3A N-terminal zinc-binding" evidence="2">
    <location>
        <begin position="589"/>
        <end position="616"/>
    </location>
</feature>
<dbReference type="PANTHER" id="PTHR12555:SF15">
    <property type="entry name" value="FUSION DEGRADATION PROTEIN (UFD1), PUTATIVE (AFU_ORTHOLOGUE AFUA_4G04640)-RELATED"/>
    <property type="match status" value="1"/>
</dbReference>
<evidence type="ECO:0000313" key="4">
    <source>
        <dbReference type="EMBL" id="KAG7664922.1"/>
    </source>
</evidence>
<dbReference type="AlphaFoldDB" id="A0A8J5URU3"/>
<dbReference type="EMBL" id="JAGSYN010000058">
    <property type="protein sequence ID" value="KAG7664922.1"/>
    <property type="molecule type" value="Genomic_DNA"/>
</dbReference>
<dbReference type="InterPro" id="IPR055418">
    <property type="entry name" value="UFD1_N2"/>
</dbReference>
<protein>
    <recommendedName>
        <fullName evidence="6">Ubiquitin-protein ligase E3A N-terminal zinc-binding domain-containing protein</fullName>
    </recommendedName>
</protein>